<evidence type="ECO:0000313" key="3">
    <source>
        <dbReference type="EMBL" id="KAH9319110.1"/>
    </source>
</evidence>
<comment type="similarity">
    <text evidence="1">Belongs to the multi antimicrobial extrusion (MATE) (TC 2.A.66.1) family.</text>
</comment>
<dbReference type="OMA" id="ATAMCHP"/>
<proteinExistence type="inferred from homology"/>
<accession>A0AA38GCK7</accession>
<keyword evidence="2" id="KW-1133">Transmembrane helix</keyword>
<keyword evidence="2" id="KW-0812">Transmembrane</keyword>
<name>A0AA38GCK7_TAXCH</name>
<evidence type="ECO:0000256" key="2">
    <source>
        <dbReference type="SAM" id="Phobius"/>
    </source>
</evidence>
<dbReference type="PANTHER" id="PTHR11206">
    <property type="entry name" value="MULTIDRUG RESISTANCE PROTEIN"/>
    <property type="match status" value="1"/>
</dbReference>
<dbReference type="InterPro" id="IPR002528">
    <property type="entry name" value="MATE_fam"/>
</dbReference>
<dbReference type="EMBL" id="JAHRHJ020000004">
    <property type="protein sequence ID" value="KAH9319110.1"/>
    <property type="molecule type" value="Genomic_DNA"/>
</dbReference>
<feature type="non-terminal residue" evidence="3">
    <location>
        <position position="1"/>
    </location>
</feature>
<evidence type="ECO:0000256" key="1">
    <source>
        <dbReference type="ARBA" id="ARBA00010199"/>
    </source>
</evidence>
<dbReference type="Proteomes" id="UP000824469">
    <property type="component" value="Unassembled WGS sequence"/>
</dbReference>
<evidence type="ECO:0008006" key="5">
    <source>
        <dbReference type="Google" id="ProtNLM"/>
    </source>
</evidence>
<keyword evidence="2" id="KW-0472">Membrane</keyword>
<protein>
    <recommendedName>
        <fullName evidence="5">MATE efflux family protein</fullName>
    </recommendedName>
</protein>
<dbReference type="AlphaFoldDB" id="A0AA38GCK7"/>
<dbReference type="GO" id="GO:0016020">
    <property type="term" value="C:membrane"/>
    <property type="evidence" value="ECO:0007669"/>
    <property type="project" value="InterPro"/>
</dbReference>
<reference evidence="3 4" key="1">
    <citation type="journal article" date="2021" name="Nat. Plants">
        <title>The Taxus genome provides insights into paclitaxel biosynthesis.</title>
        <authorList>
            <person name="Xiong X."/>
            <person name="Gou J."/>
            <person name="Liao Q."/>
            <person name="Li Y."/>
            <person name="Zhou Q."/>
            <person name="Bi G."/>
            <person name="Li C."/>
            <person name="Du R."/>
            <person name="Wang X."/>
            <person name="Sun T."/>
            <person name="Guo L."/>
            <person name="Liang H."/>
            <person name="Lu P."/>
            <person name="Wu Y."/>
            <person name="Zhang Z."/>
            <person name="Ro D.K."/>
            <person name="Shang Y."/>
            <person name="Huang S."/>
            <person name="Yan J."/>
        </authorList>
    </citation>
    <scope>NUCLEOTIDE SEQUENCE [LARGE SCALE GENOMIC DNA]</scope>
    <source>
        <strain evidence="3">Ta-2019</strain>
    </source>
</reference>
<feature type="transmembrane region" description="Helical" evidence="2">
    <location>
        <begin position="82"/>
        <end position="105"/>
    </location>
</feature>
<organism evidence="3 4">
    <name type="scientific">Taxus chinensis</name>
    <name type="common">Chinese yew</name>
    <name type="synonym">Taxus wallichiana var. chinensis</name>
    <dbReference type="NCBI Taxonomy" id="29808"/>
    <lineage>
        <taxon>Eukaryota</taxon>
        <taxon>Viridiplantae</taxon>
        <taxon>Streptophyta</taxon>
        <taxon>Embryophyta</taxon>
        <taxon>Tracheophyta</taxon>
        <taxon>Spermatophyta</taxon>
        <taxon>Pinopsida</taxon>
        <taxon>Pinidae</taxon>
        <taxon>Conifers II</taxon>
        <taxon>Cupressales</taxon>
        <taxon>Taxaceae</taxon>
        <taxon>Taxus</taxon>
    </lineage>
</organism>
<sequence>NFGLFIKLSVASDVMLCLELWYQKIVVLMEVKLKDTEVAVDSFSICLNINSWEMAIPLGSLVSNSVRFANEVGAGRPREEKFAVAVSVITSIVIGMDLLILILAIRTDFATVFTKSTILQKDVYKLSILLALQLC</sequence>
<gene>
    <name evidence="3" type="ORF">KI387_020879</name>
</gene>
<dbReference type="GO" id="GO:0015297">
    <property type="term" value="F:antiporter activity"/>
    <property type="evidence" value="ECO:0007669"/>
    <property type="project" value="InterPro"/>
</dbReference>
<evidence type="ECO:0000313" key="4">
    <source>
        <dbReference type="Proteomes" id="UP000824469"/>
    </source>
</evidence>
<keyword evidence="4" id="KW-1185">Reference proteome</keyword>
<dbReference type="GO" id="GO:0042910">
    <property type="term" value="F:xenobiotic transmembrane transporter activity"/>
    <property type="evidence" value="ECO:0007669"/>
    <property type="project" value="InterPro"/>
</dbReference>
<comment type="caution">
    <text evidence="3">The sequence shown here is derived from an EMBL/GenBank/DDBJ whole genome shotgun (WGS) entry which is preliminary data.</text>
</comment>
<dbReference type="Pfam" id="PF01554">
    <property type="entry name" value="MatE"/>
    <property type="match status" value="1"/>
</dbReference>